<gene>
    <name evidence="2" type="ORF">BDP27DRAFT_1363242</name>
</gene>
<dbReference type="OrthoDB" id="3011914at2759"/>
<protein>
    <submittedName>
        <fullName evidence="2">Uncharacterized protein</fullName>
    </submittedName>
</protein>
<feature type="compositionally biased region" description="Low complexity" evidence="1">
    <location>
        <begin position="34"/>
        <end position="48"/>
    </location>
</feature>
<feature type="compositionally biased region" description="Pro residues" evidence="1">
    <location>
        <begin position="266"/>
        <end position="275"/>
    </location>
</feature>
<evidence type="ECO:0000313" key="2">
    <source>
        <dbReference type="EMBL" id="KAF9069541.1"/>
    </source>
</evidence>
<evidence type="ECO:0000313" key="3">
    <source>
        <dbReference type="Proteomes" id="UP000772434"/>
    </source>
</evidence>
<reference evidence="2" key="1">
    <citation type="submission" date="2020-11" db="EMBL/GenBank/DDBJ databases">
        <authorList>
            <consortium name="DOE Joint Genome Institute"/>
            <person name="Ahrendt S."/>
            <person name="Riley R."/>
            <person name="Andreopoulos W."/>
            <person name="Labutti K."/>
            <person name="Pangilinan J."/>
            <person name="Ruiz-Duenas F.J."/>
            <person name="Barrasa J.M."/>
            <person name="Sanchez-Garcia M."/>
            <person name="Camarero S."/>
            <person name="Miyauchi S."/>
            <person name="Serrano A."/>
            <person name="Linde D."/>
            <person name="Babiker R."/>
            <person name="Drula E."/>
            <person name="Ayuso-Fernandez I."/>
            <person name="Pacheco R."/>
            <person name="Padilla G."/>
            <person name="Ferreira P."/>
            <person name="Barriuso J."/>
            <person name="Kellner H."/>
            <person name="Castanera R."/>
            <person name="Alfaro M."/>
            <person name="Ramirez L."/>
            <person name="Pisabarro A.G."/>
            <person name="Kuo A."/>
            <person name="Tritt A."/>
            <person name="Lipzen A."/>
            <person name="He G."/>
            <person name="Yan M."/>
            <person name="Ng V."/>
            <person name="Cullen D."/>
            <person name="Martin F."/>
            <person name="Rosso M.-N."/>
            <person name="Henrissat B."/>
            <person name="Hibbett D."/>
            <person name="Martinez A.T."/>
            <person name="Grigoriev I.V."/>
        </authorList>
    </citation>
    <scope>NUCLEOTIDE SEQUENCE</scope>
    <source>
        <strain evidence="2">AH 40177</strain>
    </source>
</reference>
<accession>A0A9P5U807</accession>
<feature type="region of interest" description="Disordered" evidence="1">
    <location>
        <begin position="1"/>
        <end position="89"/>
    </location>
</feature>
<feature type="region of interest" description="Disordered" evidence="1">
    <location>
        <begin position="211"/>
        <end position="282"/>
    </location>
</feature>
<sequence>MLQPIGENIAESNDNHSNKPAAPAPNPTVTDVDAVPNATDTPTPAAATKPKKTQKPNVTHGQVKVATTRITRSRAASANADGSTAVLSKLANADPTKHVVLSTRADSTTKNKGKGKPKAKGTSFLIQPLPLQYRLKCRPAEITPPPVQSPPSPSLKGINDEDIYDRHNPTPANEHFFVNAVQVKRTSHITPDDGAWSSDEEDRHLFRAHQLSAAPTSPDHQPTPKPPPTHSCSSNLTSEGPISKKRHGMGGHAEPTFISNPKPRPRLSPPPPHQPHTPIRIEEEVPVIRFPFGTFDGRPSRLTAMMDTLPGDFPFITGRNIEVVLDSLDPLQAEAWRDTPANRNPLIATVADCKGLQQPQRKAIIKRFVAGLFNISPADFDLSSPICQCKPDGSPASNPVSHLIRGIPPDLSAYHLSTNGQFTITSGGQAVHISRLFSPIDGFLGVIANLSFKDNDLGISECTDFIRDAIYNDNQIRNLILANLPDEATVALDEDDHEVHLSAQQQFSNWAGTIGVHSLCMGAAAIPKSPDVTDMDDLEEELFTQQWLLYCRPVCNSVAVQLALTRRIAKLNPVHPFRGQARFTTNTFKPCYICFGNSHPVGLCLFPRLDGWQGPIPGTNLKSDTPGAPGNSTQGRGGHRGRRGGGRGGNQGAHT</sequence>
<feature type="compositionally biased region" description="Gly residues" evidence="1">
    <location>
        <begin position="646"/>
        <end position="655"/>
    </location>
</feature>
<dbReference type="AlphaFoldDB" id="A0A9P5U807"/>
<organism evidence="2 3">
    <name type="scientific">Rhodocollybia butyracea</name>
    <dbReference type="NCBI Taxonomy" id="206335"/>
    <lineage>
        <taxon>Eukaryota</taxon>
        <taxon>Fungi</taxon>
        <taxon>Dikarya</taxon>
        <taxon>Basidiomycota</taxon>
        <taxon>Agaricomycotina</taxon>
        <taxon>Agaricomycetes</taxon>
        <taxon>Agaricomycetidae</taxon>
        <taxon>Agaricales</taxon>
        <taxon>Marasmiineae</taxon>
        <taxon>Omphalotaceae</taxon>
        <taxon>Rhodocollybia</taxon>
    </lineage>
</organism>
<dbReference type="Proteomes" id="UP000772434">
    <property type="component" value="Unassembled WGS sequence"/>
</dbReference>
<keyword evidence="3" id="KW-1185">Reference proteome</keyword>
<name>A0A9P5U807_9AGAR</name>
<proteinExistence type="predicted"/>
<comment type="caution">
    <text evidence="2">The sequence shown here is derived from an EMBL/GenBank/DDBJ whole genome shotgun (WGS) entry which is preliminary data.</text>
</comment>
<dbReference type="EMBL" id="JADNRY010000049">
    <property type="protein sequence ID" value="KAF9069541.1"/>
    <property type="molecule type" value="Genomic_DNA"/>
</dbReference>
<evidence type="ECO:0000256" key="1">
    <source>
        <dbReference type="SAM" id="MobiDB-lite"/>
    </source>
</evidence>
<feature type="region of interest" description="Disordered" evidence="1">
    <location>
        <begin position="616"/>
        <end position="655"/>
    </location>
</feature>
<feature type="compositionally biased region" description="Polar residues" evidence="1">
    <location>
        <begin position="68"/>
        <end position="86"/>
    </location>
</feature>